<protein>
    <submittedName>
        <fullName evidence="1">Uncharacterized protein</fullName>
    </submittedName>
</protein>
<sequence>MLKIIIKENFDINYLQLRPTSLAFIFFNNDEQDVKKLDRQTHGKLIPTRPVFYTNSLNSSNGALPTQQRYQYGGNQRQMLTCTSTIGDLKLYELNAVQFRTGNDCLLFYNKMAVLSPPQTAISTQPEGNSCEETLPSDARVQSCSV</sequence>
<accession>A0AAE1BB58</accession>
<dbReference type="Proteomes" id="UP001283361">
    <property type="component" value="Unassembled WGS sequence"/>
</dbReference>
<proteinExistence type="predicted"/>
<name>A0AAE1BB58_9GAST</name>
<gene>
    <name evidence="1" type="ORF">RRG08_029001</name>
</gene>
<keyword evidence="2" id="KW-1185">Reference proteome</keyword>
<organism evidence="1 2">
    <name type="scientific">Elysia crispata</name>
    <name type="common">lettuce slug</name>
    <dbReference type="NCBI Taxonomy" id="231223"/>
    <lineage>
        <taxon>Eukaryota</taxon>
        <taxon>Metazoa</taxon>
        <taxon>Spiralia</taxon>
        <taxon>Lophotrochozoa</taxon>
        <taxon>Mollusca</taxon>
        <taxon>Gastropoda</taxon>
        <taxon>Heterobranchia</taxon>
        <taxon>Euthyneura</taxon>
        <taxon>Panpulmonata</taxon>
        <taxon>Sacoglossa</taxon>
        <taxon>Placobranchoidea</taxon>
        <taxon>Plakobranchidae</taxon>
        <taxon>Elysia</taxon>
    </lineage>
</organism>
<dbReference type="EMBL" id="JAWDGP010000257">
    <property type="protein sequence ID" value="KAK3802271.1"/>
    <property type="molecule type" value="Genomic_DNA"/>
</dbReference>
<evidence type="ECO:0000313" key="1">
    <source>
        <dbReference type="EMBL" id="KAK3802271.1"/>
    </source>
</evidence>
<dbReference type="AlphaFoldDB" id="A0AAE1BB58"/>
<reference evidence="1" key="1">
    <citation type="journal article" date="2023" name="G3 (Bethesda)">
        <title>A reference genome for the long-term kleptoplast-retaining sea slug Elysia crispata morphotype clarki.</title>
        <authorList>
            <person name="Eastman K.E."/>
            <person name="Pendleton A.L."/>
            <person name="Shaikh M.A."/>
            <person name="Suttiyut T."/>
            <person name="Ogas R."/>
            <person name="Tomko P."/>
            <person name="Gavelis G."/>
            <person name="Widhalm J.R."/>
            <person name="Wisecaver J.H."/>
        </authorList>
    </citation>
    <scope>NUCLEOTIDE SEQUENCE</scope>
    <source>
        <strain evidence="1">ECLA1</strain>
    </source>
</reference>
<evidence type="ECO:0000313" key="2">
    <source>
        <dbReference type="Proteomes" id="UP001283361"/>
    </source>
</evidence>
<comment type="caution">
    <text evidence="1">The sequence shown here is derived from an EMBL/GenBank/DDBJ whole genome shotgun (WGS) entry which is preliminary data.</text>
</comment>